<proteinExistence type="predicted"/>
<dbReference type="AlphaFoldDB" id="A0A8X6U2I9"/>
<keyword evidence="2" id="KW-1185">Reference proteome</keyword>
<evidence type="ECO:0000313" key="2">
    <source>
        <dbReference type="Proteomes" id="UP000887013"/>
    </source>
</evidence>
<comment type="caution">
    <text evidence="1">The sequence shown here is derived from an EMBL/GenBank/DDBJ whole genome shotgun (WGS) entry which is preliminary data.</text>
</comment>
<protein>
    <submittedName>
        <fullName evidence="1">Uncharacterized protein</fullName>
    </submittedName>
</protein>
<reference evidence="1" key="1">
    <citation type="submission" date="2020-08" db="EMBL/GenBank/DDBJ databases">
        <title>Multicomponent nature underlies the extraordinary mechanical properties of spider dragline silk.</title>
        <authorList>
            <person name="Kono N."/>
            <person name="Nakamura H."/>
            <person name="Mori M."/>
            <person name="Yoshida Y."/>
            <person name="Ohtoshi R."/>
            <person name="Malay A.D."/>
            <person name="Moran D.A.P."/>
            <person name="Tomita M."/>
            <person name="Numata K."/>
            <person name="Arakawa K."/>
        </authorList>
    </citation>
    <scope>NUCLEOTIDE SEQUENCE</scope>
</reference>
<organism evidence="1 2">
    <name type="scientific">Nephila pilipes</name>
    <name type="common">Giant wood spider</name>
    <name type="synonym">Nephila maculata</name>
    <dbReference type="NCBI Taxonomy" id="299642"/>
    <lineage>
        <taxon>Eukaryota</taxon>
        <taxon>Metazoa</taxon>
        <taxon>Ecdysozoa</taxon>
        <taxon>Arthropoda</taxon>
        <taxon>Chelicerata</taxon>
        <taxon>Arachnida</taxon>
        <taxon>Araneae</taxon>
        <taxon>Araneomorphae</taxon>
        <taxon>Entelegynae</taxon>
        <taxon>Araneoidea</taxon>
        <taxon>Nephilidae</taxon>
        <taxon>Nephila</taxon>
    </lineage>
</organism>
<name>A0A8X6U2I9_NEPPI</name>
<gene>
    <name evidence="1" type="ORF">NPIL_58851</name>
</gene>
<sequence>MSWTNLLGKGTRECKIIISKQLLTDPYPLSWVNVLRKGDIRPFQSALSLDSAIPRGDDARFGIAERCYWESVVDDKRSPRTRQGWEVTRTGKSWLERRLEKSQGIGKTLSERLAGAIYESEEVSSAQGG</sequence>
<dbReference type="Proteomes" id="UP000887013">
    <property type="component" value="Unassembled WGS sequence"/>
</dbReference>
<accession>A0A8X6U2I9</accession>
<dbReference type="EMBL" id="BMAW01021878">
    <property type="protein sequence ID" value="GFT75255.1"/>
    <property type="molecule type" value="Genomic_DNA"/>
</dbReference>
<evidence type="ECO:0000313" key="1">
    <source>
        <dbReference type="EMBL" id="GFT75255.1"/>
    </source>
</evidence>